<protein>
    <recommendedName>
        <fullName evidence="4">DUF4760 domain-containing protein</fullName>
    </recommendedName>
</protein>
<dbReference type="RefSeq" id="WP_171596813.1">
    <property type="nucleotide sequence ID" value="NZ_RZNH01000036.1"/>
</dbReference>
<evidence type="ECO:0008006" key="4">
    <source>
        <dbReference type="Google" id="ProtNLM"/>
    </source>
</evidence>
<keyword evidence="3" id="KW-1185">Reference proteome</keyword>
<evidence type="ECO:0000256" key="1">
    <source>
        <dbReference type="SAM" id="Phobius"/>
    </source>
</evidence>
<keyword evidence="1" id="KW-0472">Membrane</keyword>
<name>A0ABX1X0C3_9BACT</name>
<comment type="caution">
    <text evidence="2">The sequence shown here is derived from an EMBL/GenBank/DDBJ whole genome shotgun (WGS) entry which is preliminary data.</text>
</comment>
<dbReference type="Proteomes" id="UP000732105">
    <property type="component" value="Unassembled WGS sequence"/>
</dbReference>
<evidence type="ECO:0000313" key="3">
    <source>
        <dbReference type="Proteomes" id="UP000732105"/>
    </source>
</evidence>
<evidence type="ECO:0000313" key="2">
    <source>
        <dbReference type="EMBL" id="NOU61553.1"/>
    </source>
</evidence>
<keyword evidence="1" id="KW-0812">Transmembrane</keyword>
<keyword evidence="1" id="KW-1133">Transmembrane helix</keyword>
<sequence>MEIISVILQILILSALAFIISFLIQEKRNAAANSGVEEVEKETEVKESTTNSLVASDEKREEFLRINAFFMKILCEKKSKSNFKRLQKEFLELGTRLYYLASELTIRKFLEFKSLSSFVEGTVHEHKIALLWFAEFNVLLRKDLGLETSPEQIKDYLNIILTYWDEDEMEKQELDDLKDQLADSIDNYFSVFNVGTSLN</sequence>
<reference evidence="2 3" key="1">
    <citation type="submission" date="2018-12" db="EMBL/GenBank/DDBJ databases">
        <title>Marinifilum JC070 sp. nov., a marine bacterium isolated from Yongle Blue Hole in the South China Sea.</title>
        <authorList>
            <person name="Fu T."/>
        </authorList>
    </citation>
    <scope>NUCLEOTIDE SEQUENCE [LARGE SCALE GENOMIC DNA]</scope>
    <source>
        <strain evidence="2 3">JC070</strain>
    </source>
</reference>
<feature type="transmembrane region" description="Helical" evidence="1">
    <location>
        <begin position="6"/>
        <end position="24"/>
    </location>
</feature>
<proteinExistence type="predicted"/>
<organism evidence="2 3">
    <name type="scientific">Marinifilum caeruleilacunae</name>
    <dbReference type="NCBI Taxonomy" id="2499076"/>
    <lineage>
        <taxon>Bacteria</taxon>
        <taxon>Pseudomonadati</taxon>
        <taxon>Bacteroidota</taxon>
        <taxon>Bacteroidia</taxon>
        <taxon>Marinilabiliales</taxon>
        <taxon>Marinifilaceae</taxon>
    </lineage>
</organism>
<gene>
    <name evidence="2" type="ORF">ELS83_17255</name>
</gene>
<dbReference type="EMBL" id="RZNH01000036">
    <property type="protein sequence ID" value="NOU61553.1"/>
    <property type="molecule type" value="Genomic_DNA"/>
</dbReference>
<accession>A0ABX1X0C3</accession>